<dbReference type="PANTHER" id="PTHR43433:SF1">
    <property type="entry name" value="BLL5160 PROTEIN"/>
    <property type="match status" value="1"/>
</dbReference>
<accession>A0A6I2U9Y7</accession>
<name>A0A6I2U9Y7_9FIRM</name>
<reference evidence="2 4" key="2">
    <citation type="submission" date="2019-08" db="EMBL/GenBank/DDBJ databases">
        <title>In-depth cultivation of the pig gut microbiome towards novel bacterial diversity and tailored functional studies.</title>
        <authorList>
            <person name="Wylensek D."/>
            <person name="Hitch T.C.A."/>
            <person name="Clavel T."/>
        </authorList>
    </citation>
    <scope>NUCLEOTIDE SEQUENCE [LARGE SCALE GENOMIC DNA]</scope>
    <source>
        <strain evidence="2 4">WCA3-601-WT-6J</strain>
    </source>
</reference>
<dbReference type="InterPro" id="IPR000073">
    <property type="entry name" value="AB_hydrolase_1"/>
</dbReference>
<organism evidence="2 4">
    <name type="scientific">Ruthenibacterium lactatiformans</name>
    <dbReference type="NCBI Taxonomy" id="1550024"/>
    <lineage>
        <taxon>Bacteria</taxon>
        <taxon>Bacillati</taxon>
        <taxon>Bacillota</taxon>
        <taxon>Clostridia</taxon>
        <taxon>Eubacteriales</taxon>
        <taxon>Oscillospiraceae</taxon>
        <taxon>Ruthenibacterium</taxon>
    </lineage>
</organism>
<protein>
    <submittedName>
        <fullName evidence="3">Alpha/beta fold hydrolase</fullName>
    </submittedName>
    <submittedName>
        <fullName evidence="2">Alpha/beta hydrolase</fullName>
    </submittedName>
</protein>
<proteinExistence type="predicted"/>
<dbReference type="EMBL" id="WMZR01000020">
    <property type="protein sequence ID" value="MTS52613.1"/>
    <property type="molecule type" value="Genomic_DNA"/>
</dbReference>
<keyword evidence="2" id="KW-0378">Hydrolase</keyword>
<evidence type="ECO:0000313" key="5">
    <source>
        <dbReference type="Proteomes" id="UP000449193"/>
    </source>
</evidence>
<dbReference type="InterPro" id="IPR029058">
    <property type="entry name" value="AB_hydrolase_fold"/>
</dbReference>
<dbReference type="Gene3D" id="3.40.50.1820">
    <property type="entry name" value="alpha/beta hydrolase"/>
    <property type="match status" value="1"/>
</dbReference>
<dbReference type="EMBL" id="VUNJ01000017">
    <property type="protein sequence ID" value="MST92954.1"/>
    <property type="molecule type" value="Genomic_DNA"/>
</dbReference>
<dbReference type="Proteomes" id="UP000449193">
    <property type="component" value="Unassembled WGS sequence"/>
</dbReference>
<dbReference type="Pfam" id="PF00561">
    <property type="entry name" value="Abhydrolase_1"/>
    <property type="match status" value="1"/>
</dbReference>
<evidence type="ECO:0000259" key="1">
    <source>
        <dbReference type="Pfam" id="PF00561"/>
    </source>
</evidence>
<reference evidence="3 5" key="1">
    <citation type="journal article" date="2019" name="Nat. Med.">
        <title>A library of human gut bacterial isolates paired with longitudinal multiomics data enables mechanistic microbiome research.</title>
        <authorList>
            <person name="Poyet M."/>
            <person name="Groussin M."/>
            <person name="Gibbons S.M."/>
            <person name="Avila-Pacheco J."/>
            <person name="Jiang X."/>
            <person name="Kearney S.M."/>
            <person name="Perrotta A.R."/>
            <person name="Berdy B."/>
            <person name="Zhao S."/>
            <person name="Lieberman T.D."/>
            <person name="Swanson P.K."/>
            <person name="Smith M."/>
            <person name="Roesemann S."/>
            <person name="Alexander J.E."/>
            <person name="Rich S.A."/>
            <person name="Livny J."/>
            <person name="Vlamakis H."/>
            <person name="Clish C."/>
            <person name="Bullock K."/>
            <person name="Deik A."/>
            <person name="Scott J."/>
            <person name="Pierce K.A."/>
            <person name="Xavier R.J."/>
            <person name="Alm E.J."/>
        </authorList>
    </citation>
    <scope>NUCLEOTIDE SEQUENCE [LARGE SCALE GENOMIC DNA]</scope>
    <source>
        <strain evidence="3 5">BIOML-A7</strain>
    </source>
</reference>
<dbReference type="SUPFAM" id="SSF53474">
    <property type="entry name" value="alpha/beta-Hydrolases"/>
    <property type="match status" value="1"/>
</dbReference>
<gene>
    <name evidence="2" type="ORF">FYJ76_13615</name>
    <name evidence="3" type="ORF">GMD52_13880</name>
</gene>
<dbReference type="InterPro" id="IPR050471">
    <property type="entry name" value="AB_hydrolase"/>
</dbReference>
<sequence>MKEKRFFVNSSGIGVCYTVTKELLCTKIYKTWERLVFTMEEIKTVQIGQITLAYKEFGSGDKYLLSTQNFFLTDCHMELLGKPPYDYHCFLVYMRGYGKSTHITDNVERDYNEIWGEDLLAFAKAMGIKSFYYTGVSHGNFAGWYAAFNHPEVLKGFVCCDGIVQYRQPEKGGSPSSRRNPDADKVVGNYELLEKMAWMEPWPTQNPERLARRAANHKEHTAILMERAKEEFEVPNIGDMTCCRANSEQEMLEKLAGIHVPVLIWLGGLDPLATAENALKVAQVIPGASLLTYQHLGHGGADECPEMAARDCDRFFRDTENRLL</sequence>
<evidence type="ECO:0000313" key="2">
    <source>
        <dbReference type="EMBL" id="MST92954.1"/>
    </source>
</evidence>
<dbReference type="AlphaFoldDB" id="A0A6I2U9Y7"/>
<dbReference type="Proteomes" id="UP000431913">
    <property type="component" value="Unassembled WGS sequence"/>
</dbReference>
<evidence type="ECO:0000313" key="3">
    <source>
        <dbReference type="EMBL" id="MTS52613.1"/>
    </source>
</evidence>
<comment type="caution">
    <text evidence="2">The sequence shown here is derived from an EMBL/GenBank/DDBJ whole genome shotgun (WGS) entry which is preliminary data.</text>
</comment>
<dbReference type="PANTHER" id="PTHR43433">
    <property type="entry name" value="HYDROLASE, ALPHA/BETA FOLD FAMILY PROTEIN"/>
    <property type="match status" value="1"/>
</dbReference>
<feature type="domain" description="AB hydrolase-1" evidence="1">
    <location>
        <begin position="83"/>
        <end position="299"/>
    </location>
</feature>
<dbReference type="GO" id="GO:0016787">
    <property type="term" value="F:hydrolase activity"/>
    <property type="evidence" value="ECO:0007669"/>
    <property type="project" value="UniProtKB-KW"/>
</dbReference>
<dbReference type="RefSeq" id="WP_055079693.1">
    <property type="nucleotide sequence ID" value="NZ_JAQEHT010000020.1"/>
</dbReference>
<evidence type="ECO:0000313" key="4">
    <source>
        <dbReference type="Proteomes" id="UP000431913"/>
    </source>
</evidence>